<organism evidence="3 4">
    <name type="scientific">Nocardiopsis mangrovi</name>
    <dbReference type="NCBI Taxonomy" id="1179818"/>
    <lineage>
        <taxon>Bacteria</taxon>
        <taxon>Bacillati</taxon>
        <taxon>Actinomycetota</taxon>
        <taxon>Actinomycetes</taxon>
        <taxon>Streptosporangiales</taxon>
        <taxon>Nocardiopsidaceae</taxon>
        <taxon>Nocardiopsis</taxon>
    </lineage>
</organism>
<dbReference type="EC" id="1.-.-.-" evidence="3"/>
<proteinExistence type="inferred from homology"/>
<evidence type="ECO:0000313" key="3">
    <source>
        <dbReference type="EMBL" id="MFC4562195.1"/>
    </source>
</evidence>
<dbReference type="EMBL" id="JBHSFQ010000007">
    <property type="protein sequence ID" value="MFC4562195.1"/>
    <property type="molecule type" value="Genomic_DNA"/>
</dbReference>
<dbReference type="PANTHER" id="PTHR24322:SF736">
    <property type="entry name" value="RETINOL DEHYDROGENASE 10"/>
    <property type="match status" value="1"/>
</dbReference>
<dbReference type="InterPro" id="IPR002347">
    <property type="entry name" value="SDR_fam"/>
</dbReference>
<dbReference type="Gene3D" id="3.40.50.720">
    <property type="entry name" value="NAD(P)-binding Rossmann-like Domain"/>
    <property type="match status" value="1"/>
</dbReference>
<dbReference type="GO" id="GO:0016491">
    <property type="term" value="F:oxidoreductase activity"/>
    <property type="evidence" value="ECO:0007669"/>
    <property type="project" value="UniProtKB-KW"/>
</dbReference>
<dbReference type="RefSeq" id="WP_378573195.1">
    <property type="nucleotide sequence ID" value="NZ_JBHSFQ010000007.1"/>
</dbReference>
<evidence type="ECO:0000256" key="2">
    <source>
        <dbReference type="ARBA" id="ARBA00023002"/>
    </source>
</evidence>
<dbReference type="Proteomes" id="UP001595923">
    <property type="component" value="Unassembled WGS sequence"/>
</dbReference>
<keyword evidence="2 3" id="KW-0560">Oxidoreductase</keyword>
<name>A0ABV9DTG7_9ACTN</name>
<protein>
    <submittedName>
        <fullName evidence="3">SDR family oxidoreductase</fullName>
        <ecNumber evidence="3">1.-.-.-</ecNumber>
    </submittedName>
</protein>
<comment type="similarity">
    <text evidence="1">Belongs to the short-chain dehydrogenases/reductases (SDR) family.</text>
</comment>
<reference evidence="4" key="1">
    <citation type="journal article" date="2019" name="Int. J. Syst. Evol. Microbiol.">
        <title>The Global Catalogue of Microorganisms (GCM) 10K type strain sequencing project: providing services to taxonomists for standard genome sequencing and annotation.</title>
        <authorList>
            <consortium name="The Broad Institute Genomics Platform"/>
            <consortium name="The Broad Institute Genome Sequencing Center for Infectious Disease"/>
            <person name="Wu L."/>
            <person name="Ma J."/>
        </authorList>
    </citation>
    <scope>NUCLEOTIDE SEQUENCE [LARGE SCALE GENOMIC DNA]</scope>
    <source>
        <strain evidence="4">XZYJ18</strain>
    </source>
</reference>
<gene>
    <name evidence="3" type="ORF">ACFO4E_10045</name>
</gene>
<accession>A0ABV9DTG7</accession>
<dbReference type="InterPro" id="IPR036291">
    <property type="entry name" value="NAD(P)-bd_dom_sf"/>
</dbReference>
<comment type="caution">
    <text evidence="3">The sequence shown here is derived from an EMBL/GenBank/DDBJ whole genome shotgun (WGS) entry which is preliminary data.</text>
</comment>
<evidence type="ECO:0000256" key="1">
    <source>
        <dbReference type="ARBA" id="ARBA00006484"/>
    </source>
</evidence>
<sequence>MGFEGHRVVITAAGRGFGRTLAIRFADLGAEVFLSARSRAAAERVRDEIRGRGHSRVHAYACDLADPASIRDFASAVAQSTDRVDLLVNNGARYLDGPDLLGASDADIVETVASGATGTLLAVKHFLPLLLESDGPDVVTLVSACAAAGHHRSDAHDAFYAAKSAQSLVECVLFAVGQPRDCFIKAFHFEQV</sequence>
<dbReference type="CDD" id="cd05233">
    <property type="entry name" value="SDR_c"/>
    <property type="match status" value="1"/>
</dbReference>
<evidence type="ECO:0000313" key="4">
    <source>
        <dbReference type="Proteomes" id="UP001595923"/>
    </source>
</evidence>
<dbReference type="PANTHER" id="PTHR24322">
    <property type="entry name" value="PKSB"/>
    <property type="match status" value="1"/>
</dbReference>
<keyword evidence="4" id="KW-1185">Reference proteome</keyword>
<dbReference type="Pfam" id="PF00106">
    <property type="entry name" value="adh_short"/>
    <property type="match status" value="1"/>
</dbReference>
<dbReference type="SUPFAM" id="SSF51735">
    <property type="entry name" value="NAD(P)-binding Rossmann-fold domains"/>
    <property type="match status" value="1"/>
</dbReference>